<organism evidence="1 2">
    <name type="scientific">Candidatus Woesebacteria bacterium RIFCSPLOWO2_01_FULL_39_10b</name>
    <dbReference type="NCBI Taxonomy" id="1802517"/>
    <lineage>
        <taxon>Bacteria</taxon>
        <taxon>Candidatus Woeseibacteriota</taxon>
    </lineage>
</organism>
<dbReference type="Proteomes" id="UP000176404">
    <property type="component" value="Unassembled WGS sequence"/>
</dbReference>
<comment type="caution">
    <text evidence="1">The sequence shown here is derived from an EMBL/GenBank/DDBJ whole genome shotgun (WGS) entry which is preliminary data.</text>
</comment>
<sequence length="286" mass="33186">MTFPKGSEYEFNKWLVSEYLKCGSVDEVFKIHRYGIPVSYANYQRILDRWNIVKAAGPNNKLTEALEFLSHLAEHNIPFEKLYTKMPPSFRTSAATLYRVLSYIKEGVTRRVGTGLMITPWNSQEKILVGKDVSTPRIELGKPFGSITIPMGFSRKRDSREMAILRILQQEVFTDYVVNGKTPDIIPVRPKPFMFLDIVDVRVEVFWIKLPKIYSKMKCFSSYKLQDFKFMGIQKMMENKDNFRIGMKDVAKGYNKYIQLLGRNIATNPLFCKSDLNFLLTEAIKL</sequence>
<dbReference type="AlphaFoldDB" id="A0A1F8B9E0"/>
<dbReference type="EMBL" id="MGHD01000003">
    <property type="protein sequence ID" value="OGM60653.1"/>
    <property type="molecule type" value="Genomic_DNA"/>
</dbReference>
<proteinExistence type="predicted"/>
<evidence type="ECO:0000313" key="1">
    <source>
        <dbReference type="EMBL" id="OGM60653.1"/>
    </source>
</evidence>
<gene>
    <name evidence="1" type="ORF">A2892_01235</name>
</gene>
<accession>A0A1F8B9E0</accession>
<name>A0A1F8B9E0_9BACT</name>
<reference evidence="1 2" key="1">
    <citation type="journal article" date="2016" name="Nat. Commun.">
        <title>Thousands of microbial genomes shed light on interconnected biogeochemical processes in an aquifer system.</title>
        <authorList>
            <person name="Anantharaman K."/>
            <person name="Brown C.T."/>
            <person name="Hug L.A."/>
            <person name="Sharon I."/>
            <person name="Castelle C.J."/>
            <person name="Probst A.J."/>
            <person name="Thomas B.C."/>
            <person name="Singh A."/>
            <person name="Wilkins M.J."/>
            <person name="Karaoz U."/>
            <person name="Brodie E.L."/>
            <person name="Williams K.H."/>
            <person name="Hubbard S.S."/>
            <person name="Banfield J.F."/>
        </authorList>
    </citation>
    <scope>NUCLEOTIDE SEQUENCE [LARGE SCALE GENOMIC DNA]</scope>
</reference>
<dbReference type="STRING" id="1802517.A2892_01235"/>
<evidence type="ECO:0000313" key="2">
    <source>
        <dbReference type="Proteomes" id="UP000176404"/>
    </source>
</evidence>
<protein>
    <submittedName>
        <fullName evidence="1">Uncharacterized protein</fullName>
    </submittedName>
</protein>